<dbReference type="EMBL" id="UINC01018202">
    <property type="protein sequence ID" value="SVA76240.1"/>
    <property type="molecule type" value="Genomic_DNA"/>
</dbReference>
<dbReference type="InterPro" id="IPR011059">
    <property type="entry name" value="Metal-dep_hydrolase_composite"/>
</dbReference>
<sequence length="42" mass="4483">ATKEDPKHYPVGIDYVIVNGEVVIECGTNTGATPGKALRRGR</sequence>
<dbReference type="SUPFAM" id="SSF51338">
    <property type="entry name" value="Composite domain of metallo-dependent hydrolases"/>
    <property type="match status" value="1"/>
</dbReference>
<name>A0A381YH25_9ZZZZ</name>
<proteinExistence type="predicted"/>
<protein>
    <submittedName>
        <fullName evidence="1">Uncharacterized protein</fullName>
    </submittedName>
</protein>
<evidence type="ECO:0000313" key="1">
    <source>
        <dbReference type="EMBL" id="SVA76240.1"/>
    </source>
</evidence>
<accession>A0A381YH25</accession>
<dbReference type="AlphaFoldDB" id="A0A381YH25"/>
<organism evidence="1">
    <name type="scientific">marine metagenome</name>
    <dbReference type="NCBI Taxonomy" id="408172"/>
    <lineage>
        <taxon>unclassified sequences</taxon>
        <taxon>metagenomes</taxon>
        <taxon>ecological metagenomes</taxon>
    </lineage>
</organism>
<gene>
    <name evidence="1" type="ORF">METZ01_LOCUS129094</name>
</gene>
<reference evidence="1" key="1">
    <citation type="submission" date="2018-05" db="EMBL/GenBank/DDBJ databases">
        <authorList>
            <person name="Lanie J.A."/>
            <person name="Ng W.-L."/>
            <person name="Kazmierczak K.M."/>
            <person name="Andrzejewski T.M."/>
            <person name="Davidsen T.M."/>
            <person name="Wayne K.J."/>
            <person name="Tettelin H."/>
            <person name="Glass J.I."/>
            <person name="Rusch D."/>
            <person name="Podicherti R."/>
            <person name="Tsui H.-C.T."/>
            <person name="Winkler M.E."/>
        </authorList>
    </citation>
    <scope>NUCLEOTIDE SEQUENCE</scope>
</reference>
<feature type="non-terminal residue" evidence="1">
    <location>
        <position position="1"/>
    </location>
</feature>
<dbReference type="GO" id="GO:0016810">
    <property type="term" value="F:hydrolase activity, acting on carbon-nitrogen (but not peptide) bonds"/>
    <property type="evidence" value="ECO:0007669"/>
    <property type="project" value="InterPro"/>
</dbReference>